<protein>
    <submittedName>
        <fullName evidence="9">Uncharacterized membrane protein YcaP (DUF421 family)</fullName>
    </submittedName>
</protein>
<comment type="caution">
    <text evidence="9">The sequence shown here is derived from an EMBL/GenBank/DDBJ whole genome shotgun (WGS) entry which is preliminary data.</text>
</comment>
<dbReference type="EMBL" id="SLUK01000003">
    <property type="protein sequence ID" value="TCL43995.1"/>
    <property type="molecule type" value="Genomic_DNA"/>
</dbReference>
<reference evidence="9 10" key="1">
    <citation type="submission" date="2019-03" db="EMBL/GenBank/DDBJ databases">
        <title>Genomic Encyclopedia of Type Strains, Phase IV (KMG-IV): sequencing the most valuable type-strain genomes for metagenomic binning, comparative biology and taxonomic classification.</title>
        <authorList>
            <person name="Goeker M."/>
        </authorList>
    </citation>
    <scope>NUCLEOTIDE SEQUENCE [LARGE SCALE GENOMIC DNA]</scope>
    <source>
        <strain evidence="9 10">DSM 100433</strain>
    </source>
</reference>
<accession>A0A9X8UK82</accession>
<evidence type="ECO:0000256" key="6">
    <source>
        <dbReference type="ARBA" id="ARBA00023136"/>
    </source>
</evidence>
<dbReference type="GO" id="GO:0005886">
    <property type="term" value="C:plasma membrane"/>
    <property type="evidence" value="ECO:0007669"/>
    <property type="project" value="UniProtKB-SubCell"/>
</dbReference>
<dbReference type="RefSeq" id="WP_242942133.1">
    <property type="nucleotide sequence ID" value="NZ_JADNAH010000089.1"/>
</dbReference>
<feature type="domain" description="YetF C-terminal" evidence="8">
    <location>
        <begin position="79"/>
        <end position="212"/>
    </location>
</feature>
<dbReference type="InterPro" id="IPR023090">
    <property type="entry name" value="UPF0702_alpha/beta_dom_sf"/>
</dbReference>
<comment type="subcellular location">
    <subcellularLocation>
        <location evidence="1">Cell membrane</location>
        <topology evidence="1">Multi-pass membrane protein</topology>
    </subcellularLocation>
</comment>
<evidence type="ECO:0000256" key="2">
    <source>
        <dbReference type="ARBA" id="ARBA00006448"/>
    </source>
</evidence>
<proteinExistence type="inferred from homology"/>
<evidence type="ECO:0000256" key="5">
    <source>
        <dbReference type="ARBA" id="ARBA00022989"/>
    </source>
</evidence>
<dbReference type="InterPro" id="IPR007353">
    <property type="entry name" value="DUF421"/>
</dbReference>
<dbReference type="Gene3D" id="3.30.240.20">
    <property type="entry name" value="bsu07140 like domains"/>
    <property type="match status" value="2"/>
</dbReference>
<organism evidence="9 10">
    <name type="scientific">Harryflintia acetispora</name>
    <dbReference type="NCBI Taxonomy" id="1849041"/>
    <lineage>
        <taxon>Bacteria</taxon>
        <taxon>Bacillati</taxon>
        <taxon>Bacillota</taxon>
        <taxon>Clostridia</taxon>
        <taxon>Eubacteriales</taxon>
        <taxon>Oscillospiraceae</taxon>
        <taxon>Harryflintia</taxon>
    </lineage>
</organism>
<evidence type="ECO:0000256" key="1">
    <source>
        <dbReference type="ARBA" id="ARBA00004651"/>
    </source>
</evidence>
<evidence type="ECO:0000256" key="3">
    <source>
        <dbReference type="ARBA" id="ARBA00022475"/>
    </source>
</evidence>
<feature type="transmembrane region" description="Helical" evidence="7">
    <location>
        <begin position="56"/>
        <end position="78"/>
    </location>
</feature>
<dbReference type="PANTHER" id="PTHR34582:SF6">
    <property type="entry name" value="UPF0702 TRANSMEMBRANE PROTEIN YCAP"/>
    <property type="match status" value="1"/>
</dbReference>
<keyword evidence="3" id="KW-1003">Cell membrane</keyword>
<keyword evidence="10" id="KW-1185">Reference proteome</keyword>
<keyword evidence="4 7" id="KW-0812">Transmembrane</keyword>
<keyword evidence="6 7" id="KW-0472">Membrane</keyword>
<dbReference type="AlphaFoldDB" id="A0A9X8UK82"/>
<name>A0A9X8UK82_9FIRM</name>
<feature type="transmembrane region" description="Helical" evidence="7">
    <location>
        <begin position="6"/>
        <end position="23"/>
    </location>
</feature>
<evidence type="ECO:0000256" key="7">
    <source>
        <dbReference type="SAM" id="Phobius"/>
    </source>
</evidence>
<evidence type="ECO:0000313" key="10">
    <source>
        <dbReference type="Proteomes" id="UP000294682"/>
    </source>
</evidence>
<keyword evidence="5 7" id="KW-1133">Transmembrane helix</keyword>
<sequence>MFTIFFKTIILYALIIVGLRLMGKRQLGELQPSEFVVTILISNIATLPIEDVDIPLLTGILPILTLVSCEVIMSTVALKSKRARKILSGSPKIVIRDGVIDQRQLRDLRFSIDDLMEQLRQNNVFDIADVAFAIVETTGKVSVYQKFEARNVTAEMLNLPSDGQESAPPVVMISDGQLIEEALRYCNLRHEWLEKTLGDQKVRLEDIFLMTCNRQANYHIIKKEKVA</sequence>
<evidence type="ECO:0000259" key="8">
    <source>
        <dbReference type="Pfam" id="PF04239"/>
    </source>
</evidence>
<evidence type="ECO:0000256" key="4">
    <source>
        <dbReference type="ARBA" id="ARBA00022692"/>
    </source>
</evidence>
<comment type="similarity">
    <text evidence="2">Belongs to the UPF0702 family.</text>
</comment>
<dbReference type="PANTHER" id="PTHR34582">
    <property type="entry name" value="UPF0702 TRANSMEMBRANE PROTEIN YCAP"/>
    <property type="match status" value="1"/>
</dbReference>
<gene>
    <name evidence="9" type="ORF">EDD78_10332</name>
</gene>
<dbReference type="Pfam" id="PF04239">
    <property type="entry name" value="DUF421"/>
    <property type="match status" value="1"/>
</dbReference>
<dbReference type="Proteomes" id="UP000294682">
    <property type="component" value="Unassembled WGS sequence"/>
</dbReference>
<evidence type="ECO:0000313" key="9">
    <source>
        <dbReference type="EMBL" id="TCL43995.1"/>
    </source>
</evidence>